<sequence length="366" mass="44120">MYELQNINQNLLNDLILNVLKLLKEKKYIYLIKAIEYAIKKELPNAPKQVIEPLIRKVQKNLNVIKERKIILFESEEEAQLLFKKNYKHVLNLAHKLEKTNYNFSEMIYQSYDLCKYDKKIIYHGKEDFYNITYLLDIHDKHCKAYRKWEFENKIKPNEININISHNTNKDFESQTKFLRATYELYNSNPYAQNLEKDLEQYLIDVYEDDRYMMARSIQEIANIKYDVDTFKNKEYATILKTFENLKPFLNSDRVIEKTDIIFSWLTYVAVIYTKLNPQKIPATTLGRYITTVAKATTIFKDFEDDYIISLDKIRKANFREIAIYNNLRLMQCTDKRLKLTYNEKTTLEIENYIKNIIFYIKKFKI</sequence>
<dbReference type="Proteomes" id="UP000290870">
    <property type="component" value="Unassembled WGS sequence"/>
</dbReference>
<protein>
    <submittedName>
        <fullName evidence="1">Uncharacterized protein</fullName>
    </submittedName>
</protein>
<evidence type="ECO:0000313" key="1">
    <source>
        <dbReference type="EMBL" id="RXJ83528.1"/>
    </source>
</evidence>
<gene>
    <name evidence="1" type="ORF">CRU90_09065</name>
</gene>
<accession>A0A4Q0ZJ13</accession>
<organism evidence="1 2">
    <name type="scientific">Arcobacter cloacae</name>
    <dbReference type="NCBI Taxonomy" id="1054034"/>
    <lineage>
        <taxon>Bacteria</taxon>
        <taxon>Pseudomonadati</taxon>
        <taxon>Campylobacterota</taxon>
        <taxon>Epsilonproteobacteria</taxon>
        <taxon>Campylobacterales</taxon>
        <taxon>Arcobacteraceae</taxon>
        <taxon>Arcobacter</taxon>
    </lineage>
</organism>
<comment type="caution">
    <text evidence="1">The sequence shown here is derived from an EMBL/GenBank/DDBJ whole genome shotgun (WGS) entry which is preliminary data.</text>
</comment>
<dbReference type="RefSeq" id="WP_128986968.1">
    <property type="nucleotide sequence ID" value="NZ_PDJZ01000010.1"/>
</dbReference>
<name>A0A4Q0ZJ13_9BACT</name>
<evidence type="ECO:0000313" key="2">
    <source>
        <dbReference type="Proteomes" id="UP000290870"/>
    </source>
</evidence>
<reference evidence="1 2" key="1">
    <citation type="submission" date="2017-10" db="EMBL/GenBank/DDBJ databases">
        <title>Genomics of the genus Arcobacter.</title>
        <authorList>
            <person name="Perez-Cataluna A."/>
            <person name="Figueras M.J."/>
        </authorList>
    </citation>
    <scope>NUCLEOTIDE SEQUENCE [LARGE SCALE GENOMIC DNA]</scope>
    <source>
        <strain evidence="1 2">F26</strain>
    </source>
</reference>
<dbReference type="EMBL" id="PDJZ01000010">
    <property type="protein sequence ID" value="RXJ83528.1"/>
    <property type="molecule type" value="Genomic_DNA"/>
</dbReference>
<dbReference type="AlphaFoldDB" id="A0A4Q0ZJ13"/>
<proteinExistence type="predicted"/>